<organism evidence="2 3">
    <name type="scientific">Actinoallomurus oryzae</name>
    <dbReference type="NCBI Taxonomy" id="502180"/>
    <lineage>
        <taxon>Bacteria</taxon>
        <taxon>Bacillati</taxon>
        <taxon>Actinomycetota</taxon>
        <taxon>Actinomycetes</taxon>
        <taxon>Streptosporangiales</taxon>
        <taxon>Thermomonosporaceae</taxon>
        <taxon>Actinoallomurus</taxon>
    </lineage>
</organism>
<dbReference type="EMBL" id="BAABHF010000046">
    <property type="protein sequence ID" value="GAA4512025.1"/>
    <property type="molecule type" value="Genomic_DNA"/>
</dbReference>
<name>A0ABP8QWP1_9ACTN</name>
<evidence type="ECO:0000313" key="2">
    <source>
        <dbReference type="EMBL" id="GAA4512025.1"/>
    </source>
</evidence>
<protein>
    <submittedName>
        <fullName evidence="2">Uncharacterized protein</fullName>
    </submittedName>
</protein>
<reference evidence="3" key="1">
    <citation type="journal article" date="2019" name="Int. J. Syst. Evol. Microbiol.">
        <title>The Global Catalogue of Microorganisms (GCM) 10K type strain sequencing project: providing services to taxonomists for standard genome sequencing and annotation.</title>
        <authorList>
            <consortium name="The Broad Institute Genomics Platform"/>
            <consortium name="The Broad Institute Genome Sequencing Center for Infectious Disease"/>
            <person name="Wu L."/>
            <person name="Ma J."/>
        </authorList>
    </citation>
    <scope>NUCLEOTIDE SEQUENCE [LARGE SCALE GENOMIC DNA]</scope>
    <source>
        <strain evidence="3">JCM 17933</strain>
    </source>
</reference>
<evidence type="ECO:0000313" key="3">
    <source>
        <dbReference type="Proteomes" id="UP001500503"/>
    </source>
</evidence>
<gene>
    <name evidence="2" type="ORF">GCM10023191_077060</name>
</gene>
<feature type="compositionally biased region" description="Low complexity" evidence="1">
    <location>
        <begin position="13"/>
        <end position="30"/>
    </location>
</feature>
<proteinExistence type="predicted"/>
<comment type="caution">
    <text evidence="2">The sequence shown here is derived from an EMBL/GenBank/DDBJ whole genome shotgun (WGS) entry which is preliminary data.</text>
</comment>
<evidence type="ECO:0000256" key="1">
    <source>
        <dbReference type="SAM" id="MobiDB-lite"/>
    </source>
</evidence>
<feature type="region of interest" description="Disordered" evidence="1">
    <location>
        <begin position="1"/>
        <end position="131"/>
    </location>
</feature>
<feature type="compositionally biased region" description="Low complexity" evidence="1">
    <location>
        <begin position="107"/>
        <end position="124"/>
    </location>
</feature>
<sequence>MKLVPTVGVDQCASTTGSSTTHNATATTNSPYAGHDHPAPAERLPSTAVPATSVNDAGSRASRRHRAGSAHQRVTRTGNSTTHTAAATANKDQDSHDGPVTEKHTDTMPPAITTAPAPGDTAPANRWITIM</sequence>
<dbReference type="Proteomes" id="UP001500503">
    <property type="component" value="Unassembled WGS sequence"/>
</dbReference>
<feature type="compositionally biased region" description="Basic and acidic residues" evidence="1">
    <location>
        <begin position="91"/>
        <end position="106"/>
    </location>
</feature>
<accession>A0ABP8QWP1</accession>
<keyword evidence="3" id="KW-1185">Reference proteome</keyword>